<feature type="compositionally biased region" description="Low complexity" evidence="1">
    <location>
        <begin position="118"/>
        <end position="127"/>
    </location>
</feature>
<protein>
    <submittedName>
        <fullName evidence="2">Uncharacterized protein</fullName>
    </submittedName>
</protein>
<gene>
    <name evidence="2" type="ORF">BX592_12230</name>
</gene>
<feature type="compositionally biased region" description="Basic residues" evidence="1">
    <location>
        <begin position="131"/>
        <end position="141"/>
    </location>
</feature>
<proteinExistence type="predicted"/>
<dbReference type="Proteomes" id="UP000295509">
    <property type="component" value="Unassembled WGS sequence"/>
</dbReference>
<evidence type="ECO:0000256" key="1">
    <source>
        <dbReference type="SAM" id="MobiDB-lite"/>
    </source>
</evidence>
<accession>A0A4R8LGG0</accession>
<sequence>MRGVAVRPLMPEHRHLVARHVDGRRDDPQRRAIANQPRRQHCNEIAVCEHRLDDAGFAALRDALGERLDTLFSAQPIPFRRQNGGDYVIPALTLRADITSEKVGFAAHVADPVEQAADATVDQATVTGSTQRRRRRRVKPS</sequence>
<feature type="region of interest" description="Disordered" evidence="1">
    <location>
        <begin position="118"/>
        <end position="141"/>
    </location>
</feature>
<evidence type="ECO:0000313" key="2">
    <source>
        <dbReference type="EMBL" id="TDY42221.1"/>
    </source>
</evidence>
<keyword evidence="3" id="KW-1185">Reference proteome</keyword>
<name>A0A4R8LGG0_9BURK</name>
<organism evidence="2 3">
    <name type="scientific">Paraburkholderia rhizosphaerae</name>
    <dbReference type="NCBI Taxonomy" id="480658"/>
    <lineage>
        <taxon>Bacteria</taxon>
        <taxon>Pseudomonadati</taxon>
        <taxon>Pseudomonadota</taxon>
        <taxon>Betaproteobacteria</taxon>
        <taxon>Burkholderiales</taxon>
        <taxon>Burkholderiaceae</taxon>
        <taxon>Paraburkholderia</taxon>
    </lineage>
</organism>
<dbReference type="InterPro" id="IPR029039">
    <property type="entry name" value="Flavoprotein-like_sf"/>
</dbReference>
<dbReference type="Gene3D" id="3.40.50.360">
    <property type="match status" value="1"/>
</dbReference>
<evidence type="ECO:0000313" key="3">
    <source>
        <dbReference type="Proteomes" id="UP000295509"/>
    </source>
</evidence>
<comment type="caution">
    <text evidence="2">The sequence shown here is derived from an EMBL/GenBank/DDBJ whole genome shotgun (WGS) entry which is preliminary data.</text>
</comment>
<reference evidence="2 3" key="1">
    <citation type="submission" date="2019-03" db="EMBL/GenBank/DDBJ databases">
        <title>Genomic Encyclopedia of Type Strains, Phase III (KMG-III): the genomes of soil and plant-associated and newly described type strains.</title>
        <authorList>
            <person name="Whitman W."/>
        </authorList>
    </citation>
    <scope>NUCLEOTIDE SEQUENCE [LARGE SCALE GENOMIC DNA]</scope>
    <source>
        <strain evidence="2 3">LMG 29544</strain>
    </source>
</reference>
<dbReference type="EMBL" id="SORE01000022">
    <property type="protein sequence ID" value="TDY42221.1"/>
    <property type="molecule type" value="Genomic_DNA"/>
</dbReference>
<dbReference type="AlphaFoldDB" id="A0A4R8LGG0"/>